<gene>
    <name evidence="3" type="ORF">J2851_005232</name>
</gene>
<dbReference type="PANTHER" id="PTHR33164:SF89">
    <property type="entry name" value="MARR FAMILY REGULATORY PROTEIN"/>
    <property type="match status" value="1"/>
</dbReference>
<dbReference type="SMART" id="SM00347">
    <property type="entry name" value="HTH_MARR"/>
    <property type="match status" value="1"/>
</dbReference>
<keyword evidence="4" id="KW-1185">Reference proteome</keyword>
<dbReference type="InterPro" id="IPR000835">
    <property type="entry name" value="HTH_MarR-typ"/>
</dbReference>
<dbReference type="EMBL" id="JAGINP010000022">
    <property type="protein sequence ID" value="MBP2295422.1"/>
    <property type="molecule type" value="Genomic_DNA"/>
</dbReference>
<dbReference type="Proteomes" id="UP000781958">
    <property type="component" value="Unassembled WGS sequence"/>
</dbReference>
<dbReference type="Gene3D" id="1.10.10.10">
    <property type="entry name" value="Winged helix-like DNA-binding domain superfamily/Winged helix DNA-binding domain"/>
    <property type="match status" value="1"/>
</dbReference>
<dbReference type="SUPFAM" id="SSF46785">
    <property type="entry name" value="Winged helix' DNA-binding domain"/>
    <property type="match status" value="1"/>
</dbReference>
<feature type="domain" description="HTH marR-type" evidence="2">
    <location>
        <begin position="1"/>
        <end position="143"/>
    </location>
</feature>
<protein>
    <submittedName>
        <fullName evidence="3">DNA-binding MarR family transcriptional regulator</fullName>
    </submittedName>
</protein>
<evidence type="ECO:0000313" key="4">
    <source>
        <dbReference type="Proteomes" id="UP000781958"/>
    </source>
</evidence>
<organism evidence="3 4">
    <name type="scientific">Azospirillum rugosum</name>
    <dbReference type="NCBI Taxonomy" id="416170"/>
    <lineage>
        <taxon>Bacteria</taxon>
        <taxon>Pseudomonadati</taxon>
        <taxon>Pseudomonadota</taxon>
        <taxon>Alphaproteobacteria</taxon>
        <taxon>Rhodospirillales</taxon>
        <taxon>Azospirillaceae</taxon>
        <taxon>Azospirillum</taxon>
    </lineage>
</organism>
<reference evidence="3 4" key="1">
    <citation type="submission" date="2021-03" db="EMBL/GenBank/DDBJ databases">
        <title>Genomic Encyclopedia of Type Strains, Phase III (KMG-III): the genomes of soil and plant-associated and newly described type strains.</title>
        <authorList>
            <person name="Whitman W."/>
        </authorList>
    </citation>
    <scope>NUCLEOTIDE SEQUENCE [LARGE SCALE GENOMIC DNA]</scope>
    <source>
        <strain evidence="3 4">IMMIB AFH-6</strain>
    </source>
</reference>
<dbReference type="InterPro" id="IPR036388">
    <property type="entry name" value="WH-like_DNA-bd_sf"/>
</dbReference>
<accession>A0ABS4SSK9</accession>
<dbReference type="PANTHER" id="PTHR33164">
    <property type="entry name" value="TRANSCRIPTIONAL REGULATOR, MARR FAMILY"/>
    <property type="match status" value="1"/>
</dbReference>
<dbReference type="GO" id="GO:0003677">
    <property type="term" value="F:DNA binding"/>
    <property type="evidence" value="ECO:0007669"/>
    <property type="project" value="UniProtKB-KW"/>
</dbReference>
<dbReference type="Pfam" id="PF12802">
    <property type="entry name" value="MarR_2"/>
    <property type="match status" value="1"/>
</dbReference>
<evidence type="ECO:0000259" key="2">
    <source>
        <dbReference type="PROSITE" id="PS50995"/>
    </source>
</evidence>
<keyword evidence="3" id="KW-0238">DNA-binding</keyword>
<name>A0ABS4SSK9_9PROT</name>
<feature type="region of interest" description="Disordered" evidence="1">
    <location>
        <begin position="150"/>
        <end position="181"/>
    </location>
</feature>
<comment type="caution">
    <text evidence="3">The sequence shown here is derived from an EMBL/GenBank/DDBJ whole genome shotgun (WGS) entry which is preliminary data.</text>
</comment>
<dbReference type="InterPro" id="IPR036390">
    <property type="entry name" value="WH_DNA-bd_sf"/>
</dbReference>
<dbReference type="RefSeq" id="WP_209769924.1">
    <property type="nucleotide sequence ID" value="NZ_JAGINP010000022.1"/>
</dbReference>
<evidence type="ECO:0000256" key="1">
    <source>
        <dbReference type="SAM" id="MobiDB-lite"/>
    </source>
</evidence>
<sequence length="181" mass="19090">MNSFSGKKELGRRPNARATAEVMAQVLRTTANLAFTEGLNPAQWAALRYFSQANATACSVVAFARHHGTTKGTASQTIAALQKKGLLDRQRSETDRRSISLALTDRGRSILTHDPLNEVAAAIASLSDPQHGALADGLDQVLRTLLVRRAQRSGDRAGDPAEELGGDLEDGGGGEEGAAAD</sequence>
<feature type="compositionally biased region" description="Acidic residues" evidence="1">
    <location>
        <begin position="160"/>
        <end position="173"/>
    </location>
</feature>
<dbReference type="PROSITE" id="PS50995">
    <property type="entry name" value="HTH_MARR_2"/>
    <property type="match status" value="1"/>
</dbReference>
<evidence type="ECO:0000313" key="3">
    <source>
        <dbReference type="EMBL" id="MBP2295422.1"/>
    </source>
</evidence>
<proteinExistence type="predicted"/>
<dbReference type="InterPro" id="IPR039422">
    <property type="entry name" value="MarR/SlyA-like"/>
</dbReference>